<dbReference type="PANTHER" id="PTHR10947">
    <property type="entry name" value="PHENYLALANYL-TRNA SYNTHETASE BETA CHAIN AND LEUCINE-RICH REPEAT-CONTAINING PROTEIN 47"/>
    <property type="match status" value="1"/>
</dbReference>
<dbReference type="SMART" id="SM00896">
    <property type="entry name" value="FDX-ACB"/>
    <property type="match status" value="1"/>
</dbReference>
<dbReference type="Gene3D" id="3.50.40.10">
    <property type="entry name" value="Phenylalanyl-trna Synthetase, Chain B, domain 3"/>
    <property type="match status" value="1"/>
</dbReference>
<evidence type="ECO:0000256" key="14">
    <source>
        <dbReference type="ARBA" id="ARBA00049255"/>
    </source>
</evidence>
<keyword evidence="8 15" id="KW-0547">Nucleotide-binding</keyword>
<feature type="binding site" evidence="15">
    <location>
        <position position="469"/>
    </location>
    <ligand>
        <name>Mg(2+)</name>
        <dbReference type="ChEBI" id="CHEBI:18420"/>
        <note>shared with alpha subunit</note>
    </ligand>
</feature>
<accession>A0A0L8AK72</accession>
<dbReference type="SMART" id="SM00874">
    <property type="entry name" value="B5"/>
    <property type="match status" value="1"/>
</dbReference>
<evidence type="ECO:0000256" key="12">
    <source>
        <dbReference type="ARBA" id="ARBA00022917"/>
    </source>
</evidence>
<keyword evidence="11 16" id="KW-0694">RNA-binding</keyword>
<dbReference type="RefSeq" id="WP_053223556.1">
    <property type="nucleotide sequence ID" value="NZ_JSVA01000010.1"/>
</dbReference>
<dbReference type="InterPro" id="IPR004532">
    <property type="entry name" value="Phe-tRNA-ligase_IIc_bsu_bact"/>
</dbReference>
<dbReference type="FunFam" id="3.50.40.10:FF:000001">
    <property type="entry name" value="Phenylalanine--tRNA ligase beta subunit"/>
    <property type="match status" value="1"/>
</dbReference>
<dbReference type="PATRIC" id="fig|1566026.4.peg.252"/>
<dbReference type="EC" id="6.1.1.20" evidence="15"/>
<dbReference type="SMART" id="SM00873">
    <property type="entry name" value="B3_4"/>
    <property type="match status" value="1"/>
</dbReference>
<evidence type="ECO:0000256" key="16">
    <source>
        <dbReference type="PROSITE-ProRule" id="PRU00209"/>
    </source>
</evidence>
<dbReference type="InterPro" id="IPR033714">
    <property type="entry name" value="tRNA_bind_bactPheRS"/>
</dbReference>
<sequence length="804" mass="88841">MKISLNWLKEYIQITESAEEIAALLTGSGLEVETWEEVESVKGGLKGLVIGEVITCAKHPNADKLSVTTVDIGEEQLSPIVCGAPNVKAGQKVIVATVGATLYPSSGDSFQIKKAKIRGEVSEGMICAEDEIGLGQSHDGILVLDTDLPNGAPAADYFNLESDFVFEIGLTPNRADGASHIGVARDLKALLNRPVTFPSVESFKVDIEKRVVPVTVENTEACPRYSSLTITGVTVTDSPDWLKARLNAIGIKPTNNVVDITNFVLHSLGQPMHAFDADEIVGDKVTVKTLPEGTSFTTLDEKERKLADTDLMICNEAGGMCIAGVFGGIKSGVKKTTKNVFLESAYFSPDYIRKSAQKHQLKTDASFRYERGTDPNITVYALKYAALLVKELAGGEISSPLADFYPTPIEDFKVDVKFANIDRLIGKAIGNDRIKSILESLDIQIQNETETGFTAIVPPYRVDVQREADIVEEVLRIYGYNNIEIDDHLSSTFLSEFPSTDADGIKKETSRLLAGAGFHEIVTNSLTKDGYSTGTAAIDENENVKILNYLSEDLNVMRQTLLFHGLEVIDRNVKRKNGDLKLFEFGTTYHFIKEKYVERSRLSLFITGNSAPESWLAPSRKVNFHDLSAIVLKLLAKFGIHKIESQETDSDLFGYGLSISTNKKPIVQLGKVNAEVAKLADVSTEVFFADFDWDYIQKLSSSEFTFQPISKYPEVKRDLSLVVDKAVNFDDIRKLAEKLERSLVNRISVFDVYEGDKIDAGKKAYAISFYLQDQEKTLTDKVIDKCMSRLMQGFERELGAVIRK</sequence>
<evidence type="ECO:0000256" key="10">
    <source>
        <dbReference type="ARBA" id="ARBA00022842"/>
    </source>
</evidence>
<evidence type="ECO:0000256" key="15">
    <source>
        <dbReference type="HAMAP-Rule" id="MF_00283"/>
    </source>
</evidence>
<reference evidence="21" key="1">
    <citation type="submission" date="2014-11" db="EMBL/GenBank/DDBJ databases">
        <title>Genome sequencing of Roseivirga sp. D-25.</title>
        <authorList>
            <person name="Selvaratnam C."/>
            <person name="Thevarajoo S."/>
            <person name="Goh K.M."/>
            <person name="Eee R."/>
            <person name="Chan K.-G."/>
            <person name="Chong C.S."/>
        </authorList>
    </citation>
    <scope>NUCLEOTIDE SEQUENCE [LARGE SCALE GENOMIC DNA]</scope>
    <source>
        <strain evidence="21">D-25</strain>
    </source>
</reference>
<dbReference type="FunFam" id="3.30.70.380:FF:000001">
    <property type="entry name" value="Phenylalanine--tRNA ligase beta subunit"/>
    <property type="match status" value="1"/>
</dbReference>
<feature type="domain" description="B5" evidence="19">
    <location>
        <begin position="409"/>
        <end position="485"/>
    </location>
</feature>
<keyword evidence="4 15" id="KW-0963">Cytoplasm</keyword>
<evidence type="ECO:0000313" key="20">
    <source>
        <dbReference type="EMBL" id="KOF02621.1"/>
    </source>
</evidence>
<dbReference type="NCBIfam" id="TIGR00472">
    <property type="entry name" value="pheT_bact"/>
    <property type="match status" value="1"/>
</dbReference>
<dbReference type="Pfam" id="PF03147">
    <property type="entry name" value="FDX-ACB"/>
    <property type="match status" value="1"/>
</dbReference>
<dbReference type="PROSITE" id="PS51483">
    <property type="entry name" value="B5"/>
    <property type="match status" value="1"/>
</dbReference>
<dbReference type="GO" id="GO:0000287">
    <property type="term" value="F:magnesium ion binding"/>
    <property type="evidence" value="ECO:0007669"/>
    <property type="project" value="UniProtKB-UniRule"/>
</dbReference>
<comment type="subcellular location">
    <subcellularLocation>
        <location evidence="1 15">Cytoplasm</location>
    </subcellularLocation>
</comment>
<keyword evidence="21" id="KW-1185">Reference proteome</keyword>
<feature type="binding site" evidence="15">
    <location>
        <position position="463"/>
    </location>
    <ligand>
        <name>Mg(2+)</name>
        <dbReference type="ChEBI" id="CHEBI:18420"/>
        <note>shared with alpha subunit</note>
    </ligand>
</feature>
<dbReference type="PANTHER" id="PTHR10947:SF0">
    <property type="entry name" value="PHENYLALANINE--TRNA LIGASE BETA SUBUNIT"/>
    <property type="match status" value="1"/>
</dbReference>
<dbReference type="PROSITE" id="PS50886">
    <property type="entry name" value="TRBD"/>
    <property type="match status" value="1"/>
</dbReference>
<dbReference type="GO" id="GO:0004826">
    <property type="term" value="F:phenylalanine-tRNA ligase activity"/>
    <property type="evidence" value="ECO:0007669"/>
    <property type="project" value="UniProtKB-UniRule"/>
</dbReference>
<evidence type="ECO:0000256" key="2">
    <source>
        <dbReference type="ARBA" id="ARBA00008653"/>
    </source>
</evidence>
<dbReference type="NCBIfam" id="NF045760">
    <property type="entry name" value="YtpR"/>
    <property type="match status" value="1"/>
</dbReference>
<dbReference type="InterPro" id="IPR020825">
    <property type="entry name" value="Phe-tRNA_synthase-like_B3/B4"/>
</dbReference>
<dbReference type="Pfam" id="PF17759">
    <property type="entry name" value="tRNA_synthFbeta"/>
    <property type="match status" value="1"/>
</dbReference>
<keyword evidence="5 16" id="KW-0820">tRNA-binding</keyword>
<dbReference type="GO" id="GO:0000049">
    <property type="term" value="F:tRNA binding"/>
    <property type="evidence" value="ECO:0007669"/>
    <property type="project" value="UniProtKB-UniRule"/>
</dbReference>
<evidence type="ECO:0000256" key="9">
    <source>
        <dbReference type="ARBA" id="ARBA00022840"/>
    </source>
</evidence>
<feature type="binding site" evidence="15">
    <location>
        <position position="473"/>
    </location>
    <ligand>
        <name>Mg(2+)</name>
        <dbReference type="ChEBI" id="CHEBI:18420"/>
        <note>shared with alpha subunit</note>
    </ligand>
</feature>
<evidence type="ECO:0000256" key="3">
    <source>
        <dbReference type="ARBA" id="ARBA00011209"/>
    </source>
</evidence>
<keyword evidence="12 15" id="KW-0648">Protein biosynthesis</keyword>
<evidence type="ECO:0000259" key="19">
    <source>
        <dbReference type="PROSITE" id="PS51483"/>
    </source>
</evidence>
<dbReference type="GO" id="GO:0009328">
    <property type="term" value="C:phenylalanine-tRNA ligase complex"/>
    <property type="evidence" value="ECO:0007669"/>
    <property type="project" value="TreeGrafter"/>
</dbReference>
<dbReference type="InterPro" id="IPR045864">
    <property type="entry name" value="aa-tRNA-synth_II/BPL/LPL"/>
</dbReference>
<dbReference type="Pfam" id="PF03483">
    <property type="entry name" value="B3_4"/>
    <property type="match status" value="1"/>
</dbReference>
<evidence type="ECO:0000313" key="21">
    <source>
        <dbReference type="Proteomes" id="UP000036908"/>
    </source>
</evidence>
<feature type="domain" description="TRNA-binding" evidence="17">
    <location>
        <begin position="42"/>
        <end position="155"/>
    </location>
</feature>
<dbReference type="PROSITE" id="PS51447">
    <property type="entry name" value="FDX_ACB"/>
    <property type="match status" value="1"/>
</dbReference>
<dbReference type="InterPro" id="IPR009061">
    <property type="entry name" value="DNA-bd_dom_put_sf"/>
</dbReference>
<comment type="cofactor">
    <cofactor evidence="15">
        <name>Mg(2+)</name>
        <dbReference type="ChEBI" id="CHEBI:18420"/>
    </cofactor>
    <text evidence="15">Binds 2 magnesium ions per tetramer.</text>
</comment>
<evidence type="ECO:0000256" key="5">
    <source>
        <dbReference type="ARBA" id="ARBA00022555"/>
    </source>
</evidence>
<dbReference type="InterPro" id="IPR005146">
    <property type="entry name" value="B3/B4_tRNA-bd"/>
</dbReference>
<proteinExistence type="inferred from homology"/>
<dbReference type="Gene3D" id="3.30.70.380">
    <property type="entry name" value="Ferrodoxin-fold anticodon-binding domain"/>
    <property type="match status" value="1"/>
</dbReference>
<dbReference type="InterPro" id="IPR002547">
    <property type="entry name" value="tRNA-bd_dom"/>
</dbReference>
<dbReference type="InterPro" id="IPR005147">
    <property type="entry name" value="tRNA_synthase_B5-dom"/>
</dbReference>
<dbReference type="InterPro" id="IPR041616">
    <property type="entry name" value="PheRS_beta_core"/>
</dbReference>
<comment type="caution">
    <text evidence="20">The sequence shown here is derived from an EMBL/GenBank/DDBJ whole genome shotgun (WGS) entry which is preliminary data.</text>
</comment>
<dbReference type="Proteomes" id="UP000036908">
    <property type="component" value="Unassembled WGS sequence"/>
</dbReference>
<keyword evidence="9 15" id="KW-0067">ATP-binding</keyword>
<evidence type="ECO:0000259" key="17">
    <source>
        <dbReference type="PROSITE" id="PS50886"/>
    </source>
</evidence>
<evidence type="ECO:0000256" key="6">
    <source>
        <dbReference type="ARBA" id="ARBA00022598"/>
    </source>
</evidence>
<evidence type="ECO:0000256" key="7">
    <source>
        <dbReference type="ARBA" id="ARBA00022723"/>
    </source>
</evidence>
<comment type="similarity">
    <text evidence="2 15">Belongs to the phenylalanyl-tRNA synthetase beta subunit family. Type 1 subfamily.</text>
</comment>
<dbReference type="InterPro" id="IPR045060">
    <property type="entry name" value="Phe-tRNA-ligase_IIc_bsu"/>
</dbReference>
<dbReference type="Gene3D" id="3.30.930.10">
    <property type="entry name" value="Bira Bifunctional Protein, Domain 2"/>
    <property type="match status" value="1"/>
</dbReference>
<dbReference type="GO" id="GO:0005524">
    <property type="term" value="F:ATP binding"/>
    <property type="evidence" value="ECO:0007669"/>
    <property type="project" value="UniProtKB-UniRule"/>
</dbReference>
<evidence type="ECO:0000259" key="18">
    <source>
        <dbReference type="PROSITE" id="PS51447"/>
    </source>
</evidence>
<comment type="subunit">
    <text evidence="3 15">Tetramer of two alpha and two beta subunits.</text>
</comment>
<dbReference type="GO" id="GO:0006432">
    <property type="term" value="P:phenylalanyl-tRNA aminoacylation"/>
    <property type="evidence" value="ECO:0007669"/>
    <property type="project" value="UniProtKB-UniRule"/>
</dbReference>
<dbReference type="InterPro" id="IPR012340">
    <property type="entry name" value="NA-bd_OB-fold"/>
</dbReference>
<dbReference type="SUPFAM" id="SSF46955">
    <property type="entry name" value="Putative DNA-binding domain"/>
    <property type="match status" value="1"/>
</dbReference>
<feature type="binding site" evidence="15">
    <location>
        <position position="472"/>
    </location>
    <ligand>
        <name>Mg(2+)</name>
        <dbReference type="ChEBI" id="CHEBI:18420"/>
        <note>shared with alpha subunit</note>
    </ligand>
</feature>
<dbReference type="OrthoDB" id="9805455at2"/>
<dbReference type="InterPro" id="IPR005121">
    <property type="entry name" value="Fdx_antiC-bd"/>
</dbReference>
<dbReference type="SUPFAM" id="SSF56037">
    <property type="entry name" value="PheT/TilS domain"/>
    <property type="match status" value="1"/>
</dbReference>
<dbReference type="SUPFAM" id="SSF55681">
    <property type="entry name" value="Class II aaRS and biotin synthetases"/>
    <property type="match status" value="1"/>
</dbReference>
<organism evidence="20 21">
    <name type="scientific">Roseivirga seohaensis subsp. aquiponti</name>
    <dbReference type="NCBI Taxonomy" id="1566026"/>
    <lineage>
        <taxon>Bacteria</taxon>
        <taxon>Pseudomonadati</taxon>
        <taxon>Bacteroidota</taxon>
        <taxon>Cytophagia</taxon>
        <taxon>Cytophagales</taxon>
        <taxon>Roseivirgaceae</taxon>
        <taxon>Roseivirga</taxon>
    </lineage>
</organism>
<dbReference type="HAMAP" id="MF_00283">
    <property type="entry name" value="Phe_tRNA_synth_beta1"/>
    <property type="match status" value="1"/>
</dbReference>
<keyword evidence="10 15" id="KW-0460">Magnesium</keyword>
<dbReference type="Gene3D" id="2.40.50.140">
    <property type="entry name" value="Nucleic acid-binding proteins"/>
    <property type="match status" value="1"/>
</dbReference>
<keyword evidence="6 15" id="KW-0436">Ligase</keyword>
<evidence type="ECO:0000256" key="4">
    <source>
        <dbReference type="ARBA" id="ARBA00022490"/>
    </source>
</evidence>
<dbReference type="SUPFAM" id="SSF54991">
    <property type="entry name" value="Anticodon-binding domain of PheRS"/>
    <property type="match status" value="1"/>
</dbReference>
<evidence type="ECO:0000256" key="13">
    <source>
        <dbReference type="ARBA" id="ARBA00023146"/>
    </source>
</evidence>
<name>A0A0L8AK72_9BACT</name>
<dbReference type="CDD" id="cd00769">
    <property type="entry name" value="PheRS_beta_core"/>
    <property type="match status" value="1"/>
</dbReference>
<gene>
    <name evidence="15" type="primary">pheT</name>
    <name evidence="20" type="ORF">OB69_09850</name>
</gene>
<evidence type="ECO:0000256" key="1">
    <source>
        <dbReference type="ARBA" id="ARBA00004496"/>
    </source>
</evidence>
<dbReference type="FunFam" id="2.40.50.140:FF:000045">
    <property type="entry name" value="Phenylalanine--tRNA ligase beta subunit"/>
    <property type="match status" value="1"/>
</dbReference>
<dbReference type="Gene3D" id="3.30.56.10">
    <property type="match status" value="2"/>
</dbReference>
<protein>
    <recommendedName>
        <fullName evidence="15">Phenylalanine--tRNA ligase beta subunit</fullName>
        <ecNumber evidence="15">6.1.1.20</ecNumber>
    </recommendedName>
    <alternativeName>
        <fullName evidence="15">Phenylalanyl-tRNA synthetase beta subunit</fullName>
        <shortName evidence="15">PheRS</shortName>
    </alternativeName>
</protein>
<keyword evidence="7 15" id="KW-0479">Metal-binding</keyword>
<dbReference type="Pfam" id="PF01588">
    <property type="entry name" value="tRNA_bind"/>
    <property type="match status" value="1"/>
</dbReference>
<dbReference type="AlphaFoldDB" id="A0A0L8AK72"/>
<dbReference type="SUPFAM" id="SSF50249">
    <property type="entry name" value="Nucleic acid-binding proteins"/>
    <property type="match status" value="1"/>
</dbReference>
<dbReference type="Pfam" id="PF03484">
    <property type="entry name" value="B5"/>
    <property type="match status" value="1"/>
</dbReference>
<comment type="catalytic activity">
    <reaction evidence="14 15">
        <text>tRNA(Phe) + L-phenylalanine + ATP = L-phenylalanyl-tRNA(Phe) + AMP + diphosphate + H(+)</text>
        <dbReference type="Rhea" id="RHEA:19413"/>
        <dbReference type="Rhea" id="RHEA-COMP:9668"/>
        <dbReference type="Rhea" id="RHEA-COMP:9699"/>
        <dbReference type="ChEBI" id="CHEBI:15378"/>
        <dbReference type="ChEBI" id="CHEBI:30616"/>
        <dbReference type="ChEBI" id="CHEBI:33019"/>
        <dbReference type="ChEBI" id="CHEBI:58095"/>
        <dbReference type="ChEBI" id="CHEBI:78442"/>
        <dbReference type="ChEBI" id="CHEBI:78531"/>
        <dbReference type="ChEBI" id="CHEBI:456215"/>
        <dbReference type="EC" id="6.1.1.20"/>
    </reaction>
</comment>
<dbReference type="CDD" id="cd02796">
    <property type="entry name" value="tRNA_bind_bactPheRS"/>
    <property type="match status" value="1"/>
</dbReference>
<keyword evidence="13 15" id="KW-0030">Aminoacyl-tRNA synthetase</keyword>
<dbReference type="EMBL" id="JSVA01000010">
    <property type="protein sequence ID" value="KOF02621.1"/>
    <property type="molecule type" value="Genomic_DNA"/>
</dbReference>
<dbReference type="InterPro" id="IPR036690">
    <property type="entry name" value="Fdx_antiC-bd_sf"/>
</dbReference>
<evidence type="ECO:0000256" key="11">
    <source>
        <dbReference type="ARBA" id="ARBA00022884"/>
    </source>
</evidence>
<feature type="domain" description="FDX-ACB" evidence="18">
    <location>
        <begin position="710"/>
        <end position="803"/>
    </location>
</feature>
<evidence type="ECO:0000256" key="8">
    <source>
        <dbReference type="ARBA" id="ARBA00022741"/>
    </source>
</evidence>